<dbReference type="Proteomes" id="UP000799302">
    <property type="component" value="Unassembled WGS sequence"/>
</dbReference>
<dbReference type="AlphaFoldDB" id="A0A6A6UU86"/>
<evidence type="ECO:0000313" key="1">
    <source>
        <dbReference type="EMBL" id="KAF2674494.1"/>
    </source>
</evidence>
<evidence type="ECO:0008006" key="3">
    <source>
        <dbReference type="Google" id="ProtNLM"/>
    </source>
</evidence>
<reference evidence="1" key="1">
    <citation type="journal article" date="2020" name="Stud. Mycol.">
        <title>101 Dothideomycetes genomes: a test case for predicting lifestyles and emergence of pathogens.</title>
        <authorList>
            <person name="Haridas S."/>
            <person name="Albert R."/>
            <person name="Binder M."/>
            <person name="Bloem J."/>
            <person name="Labutti K."/>
            <person name="Salamov A."/>
            <person name="Andreopoulos B."/>
            <person name="Baker S."/>
            <person name="Barry K."/>
            <person name="Bills G."/>
            <person name="Bluhm B."/>
            <person name="Cannon C."/>
            <person name="Castanera R."/>
            <person name="Culley D."/>
            <person name="Daum C."/>
            <person name="Ezra D."/>
            <person name="Gonzalez J."/>
            <person name="Henrissat B."/>
            <person name="Kuo A."/>
            <person name="Liang C."/>
            <person name="Lipzen A."/>
            <person name="Lutzoni F."/>
            <person name="Magnuson J."/>
            <person name="Mondo S."/>
            <person name="Nolan M."/>
            <person name="Ohm R."/>
            <person name="Pangilinan J."/>
            <person name="Park H.-J."/>
            <person name="Ramirez L."/>
            <person name="Alfaro M."/>
            <person name="Sun H."/>
            <person name="Tritt A."/>
            <person name="Yoshinaga Y."/>
            <person name="Zwiers L.-H."/>
            <person name="Turgeon B."/>
            <person name="Goodwin S."/>
            <person name="Spatafora J."/>
            <person name="Crous P."/>
            <person name="Grigoriev I."/>
        </authorList>
    </citation>
    <scope>NUCLEOTIDE SEQUENCE</scope>
    <source>
        <strain evidence="1">CBS 115976</strain>
    </source>
</reference>
<gene>
    <name evidence="1" type="ORF">BT63DRAFT_419784</name>
</gene>
<organism evidence="1 2">
    <name type="scientific">Microthyrium microscopicum</name>
    <dbReference type="NCBI Taxonomy" id="703497"/>
    <lineage>
        <taxon>Eukaryota</taxon>
        <taxon>Fungi</taxon>
        <taxon>Dikarya</taxon>
        <taxon>Ascomycota</taxon>
        <taxon>Pezizomycotina</taxon>
        <taxon>Dothideomycetes</taxon>
        <taxon>Dothideomycetes incertae sedis</taxon>
        <taxon>Microthyriales</taxon>
        <taxon>Microthyriaceae</taxon>
        <taxon>Microthyrium</taxon>
    </lineage>
</organism>
<sequence length="289" mass="32443">MSENWPTGPPKPTRLRQLCFVTRYPDRDRFLLTKVLNTSLVFDNGKMENWGLMNAVVPIGGDFIELVWPTRPDASGARFLTKLQADCAGYMLILQTRDALKRRKAIEAAELGRILWTNGDKETSFASQYDPRVVKGNVMPELDTMWPSKEFPEMLDTAVSPWHGFPGDFGVYSKEMRRTAHMKIAKVTFRLKEGDDDILGAVKGWRDIFGVPLVGTTSVFTNATMEFLPGEKGRREGLESVTITVEGKKDFEGILKRASEEGLCGDGWINLCGVKWYFVYAGEGSVSKL</sequence>
<evidence type="ECO:0000313" key="2">
    <source>
        <dbReference type="Proteomes" id="UP000799302"/>
    </source>
</evidence>
<dbReference type="EMBL" id="MU004230">
    <property type="protein sequence ID" value="KAF2674494.1"/>
    <property type="molecule type" value="Genomic_DNA"/>
</dbReference>
<accession>A0A6A6UU86</accession>
<dbReference type="OrthoDB" id="4179687at2759"/>
<name>A0A6A6UU86_9PEZI</name>
<keyword evidence="2" id="KW-1185">Reference proteome</keyword>
<proteinExistence type="predicted"/>
<protein>
    <recommendedName>
        <fullName evidence="3">Glyoxalase-like domain-containing protein</fullName>
    </recommendedName>
</protein>